<reference evidence="2" key="1">
    <citation type="submission" date="2019-10" db="EMBL/GenBank/DDBJ databases">
        <authorList>
            <person name="Zhang R."/>
            <person name="Pan Y."/>
            <person name="Wang J."/>
            <person name="Ma R."/>
            <person name="Yu S."/>
        </authorList>
    </citation>
    <scope>NUCLEOTIDE SEQUENCE</scope>
    <source>
        <strain evidence="2">LA-IB0</strain>
        <tissue evidence="2">Leaf</tissue>
    </source>
</reference>
<proteinExistence type="predicted"/>
<dbReference type="PANTHER" id="PTHR33972">
    <property type="entry name" value="EXPRESSED PROTEIN"/>
    <property type="match status" value="1"/>
</dbReference>
<feature type="region of interest" description="Disordered" evidence="1">
    <location>
        <begin position="1"/>
        <end position="31"/>
    </location>
</feature>
<accession>A0AAV6X8D2</accession>
<comment type="caution">
    <text evidence="2">The sequence shown here is derived from an EMBL/GenBank/DDBJ whole genome shotgun (WGS) entry which is preliminary data.</text>
</comment>
<dbReference type="AlphaFoldDB" id="A0AAV6X8D2"/>
<sequence>MALSRSFSQSLPRASLRPPTALISHHRHRSNKTHQAQLLEVDLDSASSSPSDSPEAAAEIITVGIKKLEDAIHSIIVRRAAPDWLPFLPGYSYWVPPRPKSVRSNPGSMIDVIGKLASSGPAARNRRFSHDFLLSEDEQMSLSSRKGWPSASFFIEGTSPGHPIPVVEVEMKIQDNENADDTSNAEDEEG</sequence>
<keyword evidence="3" id="KW-1185">Reference proteome</keyword>
<evidence type="ECO:0000313" key="3">
    <source>
        <dbReference type="Proteomes" id="UP000826271"/>
    </source>
</evidence>
<dbReference type="Proteomes" id="UP000826271">
    <property type="component" value="Unassembled WGS sequence"/>
</dbReference>
<gene>
    <name evidence="2" type="ORF">BUALT_Bualt09G0057900</name>
</gene>
<dbReference type="PANTHER" id="PTHR33972:SF26">
    <property type="match status" value="1"/>
</dbReference>
<feature type="compositionally biased region" description="Polar residues" evidence="1">
    <location>
        <begin position="1"/>
        <end position="12"/>
    </location>
</feature>
<evidence type="ECO:0000313" key="2">
    <source>
        <dbReference type="EMBL" id="KAG8376384.1"/>
    </source>
</evidence>
<name>A0AAV6X8D2_9LAMI</name>
<evidence type="ECO:0000256" key="1">
    <source>
        <dbReference type="SAM" id="MobiDB-lite"/>
    </source>
</evidence>
<dbReference type="EMBL" id="WHWC01000009">
    <property type="protein sequence ID" value="KAG8376384.1"/>
    <property type="molecule type" value="Genomic_DNA"/>
</dbReference>
<organism evidence="2 3">
    <name type="scientific">Buddleja alternifolia</name>
    <dbReference type="NCBI Taxonomy" id="168488"/>
    <lineage>
        <taxon>Eukaryota</taxon>
        <taxon>Viridiplantae</taxon>
        <taxon>Streptophyta</taxon>
        <taxon>Embryophyta</taxon>
        <taxon>Tracheophyta</taxon>
        <taxon>Spermatophyta</taxon>
        <taxon>Magnoliopsida</taxon>
        <taxon>eudicotyledons</taxon>
        <taxon>Gunneridae</taxon>
        <taxon>Pentapetalae</taxon>
        <taxon>asterids</taxon>
        <taxon>lamiids</taxon>
        <taxon>Lamiales</taxon>
        <taxon>Scrophulariaceae</taxon>
        <taxon>Buddlejeae</taxon>
        <taxon>Buddleja</taxon>
    </lineage>
</organism>
<protein>
    <submittedName>
        <fullName evidence="2">Uncharacterized protein</fullName>
    </submittedName>
</protein>